<dbReference type="GO" id="GO:0006450">
    <property type="term" value="P:regulation of translational fidelity"/>
    <property type="evidence" value="ECO:0007669"/>
    <property type="project" value="InterPro"/>
</dbReference>
<dbReference type="InterPro" id="IPR017884">
    <property type="entry name" value="SANT_dom"/>
</dbReference>
<dbReference type="InterPro" id="IPR018253">
    <property type="entry name" value="DnaJ_domain_CS"/>
</dbReference>
<dbReference type="AlphaFoldDB" id="A0A4Y1LVA6"/>
<dbReference type="EMBL" id="KY924481">
    <property type="protein sequence ID" value="AWO67662.1"/>
    <property type="molecule type" value="mRNA"/>
</dbReference>
<dbReference type="KEGG" id="mrj:136854041"/>
<protein>
    <submittedName>
        <fullName evidence="12">DnaJ C2</fullName>
    </submittedName>
</protein>
<dbReference type="Pfam" id="PF00249">
    <property type="entry name" value="Myb_DNA-binding"/>
    <property type="match status" value="1"/>
</dbReference>
<dbReference type="Pfam" id="PF00226">
    <property type="entry name" value="DnaJ"/>
    <property type="match status" value="1"/>
</dbReference>
<evidence type="ECO:0000256" key="5">
    <source>
        <dbReference type="ARBA" id="ARBA00023159"/>
    </source>
</evidence>
<evidence type="ECO:0000259" key="10">
    <source>
        <dbReference type="PROSITE" id="PS50090"/>
    </source>
</evidence>
<dbReference type="SUPFAM" id="SSF46565">
    <property type="entry name" value="Chaperone J-domain"/>
    <property type="match status" value="1"/>
</dbReference>
<dbReference type="InterPro" id="IPR032003">
    <property type="entry name" value="RAC_head"/>
</dbReference>
<dbReference type="Gene3D" id="1.10.8.840">
    <property type="entry name" value="Ribosome-associated complex head domain"/>
    <property type="match status" value="1"/>
</dbReference>
<reference evidence="12" key="1">
    <citation type="submission" date="2017-04" db="EMBL/GenBank/DDBJ databases">
        <title>Molecular cloning of four different DnaJ genes from the Macrobrachium rosenbergii.</title>
        <authorList>
            <person name="Liu J."/>
            <person name="Jiang T."/>
        </authorList>
    </citation>
    <scope>NUCLEOTIDE SEQUENCE</scope>
</reference>
<dbReference type="Pfam" id="PF21884">
    <property type="entry name" value="ZUO1-like_ZHD"/>
    <property type="match status" value="1"/>
</dbReference>
<evidence type="ECO:0000256" key="4">
    <source>
        <dbReference type="ARBA" id="ARBA00022737"/>
    </source>
</evidence>
<feature type="region of interest" description="Disordered" evidence="8">
    <location>
        <begin position="518"/>
        <end position="541"/>
    </location>
</feature>
<keyword evidence="7" id="KW-0539">Nucleus</keyword>
<feature type="region of interest" description="Disordered" evidence="8">
    <location>
        <begin position="291"/>
        <end position="345"/>
    </location>
</feature>
<dbReference type="CDD" id="cd06257">
    <property type="entry name" value="DnaJ"/>
    <property type="match status" value="1"/>
</dbReference>
<keyword evidence="3" id="KW-0963">Cytoplasm</keyword>
<dbReference type="PROSITE" id="PS51293">
    <property type="entry name" value="SANT"/>
    <property type="match status" value="1"/>
</dbReference>
<dbReference type="GO" id="GO:0005829">
    <property type="term" value="C:cytosol"/>
    <property type="evidence" value="ECO:0007669"/>
    <property type="project" value="TreeGrafter"/>
</dbReference>
<accession>A0A4Y1LVA6</accession>
<evidence type="ECO:0000256" key="7">
    <source>
        <dbReference type="ARBA" id="ARBA00023242"/>
    </source>
</evidence>
<dbReference type="CDD" id="cd23953">
    <property type="entry name" value="zuotin_NTD"/>
    <property type="match status" value="1"/>
</dbReference>
<dbReference type="SMART" id="SM00271">
    <property type="entry name" value="DnaJ"/>
    <property type="match status" value="1"/>
</dbReference>
<feature type="domain" description="J" evidence="9">
    <location>
        <begin position="87"/>
        <end position="159"/>
    </location>
</feature>
<dbReference type="InterPro" id="IPR036869">
    <property type="entry name" value="J_dom_sf"/>
</dbReference>
<dbReference type="InterPro" id="IPR042569">
    <property type="entry name" value="RAC_head_sf"/>
</dbReference>
<dbReference type="FunFam" id="1.10.10.60:FF:000180">
    <property type="entry name" value="DnaJ (Hsp40) homolog, subfamily C, member 2"/>
    <property type="match status" value="1"/>
</dbReference>
<proteinExistence type="evidence at transcript level"/>
<feature type="domain" description="Myb-like" evidence="10">
    <location>
        <begin position="554"/>
        <end position="600"/>
    </location>
</feature>
<dbReference type="Gene3D" id="1.10.10.60">
    <property type="entry name" value="Homeodomain-like"/>
    <property type="match status" value="2"/>
</dbReference>
<dbReference type="InterPro" id="IPR054076">
    <property type="entry name" value="ZUO1-like_ZHD"/>
</dbReference>
<name>A0A4Y1LVA6_MACRS</name>
<evidence type="ECO:0000256" key="6">
    <source>
        <dbReference type="ARBA" id="ARBA00023186"/>
    </source>
</evidence>
<evidence type="ECO:0000256" key="2">
    <source>
        <dbReference type="ARBA" id="ARBA00004496"/>
    </source>
</evidence>
<evidence type="ECO:0000256" key="8">
    <source>
        <dbReference type="SAM" id="MobiDB-lite"/>
    </source>
</evidence>
<dbReference type="InterPro" id="IPR044634">
    <property type="entry name" value="Zuotin/DnaJC2"/>
</dbReference>
<dbReference type="InterPro" id="IPR001005">
    <property type="entry name" value="SANT/Myb"/>
</dbReference>
<dbReference type="InterPro" id="IPR009057">
    <property type="entry name" value="Homeodomain-like_sf"/>
</dbReference>
<sequence>MTVEMESEDSNVTVIIKRRLTPLIQVEVEPVGRWFHAYEARRLRGHLISSAGESEDESEEEEAPEVEIEDDIQYLRSLNPAEWKDQDHYAVLGLKKYRCKASDEDIKRAHRMMVLRHHPDKRRGAGEEVRVDDDYFTCITKAYEILGDPVKRRSYDSVDPEFDDDIPSVNANNKTNFFKVFTPMFERNARWSIRKHVPGVGKPDDSRQKVDRFYSFWYDFESWREFSYLDEEEKEKGQDREERRWIEKQNKAERARRRKEEMSRLRRLVDNAYACDPRIAKFKEEERERRLAQKKAKADAQRQKQEEEERIRREAEEAERKKREAEEAELKAKQDAEKKEREALKKAFKKERKNLRTMCKDHNYYTTDEDEKVQLMTDVELLCEALELTRIEELNKELSSAGKDKVKGKDVLMKGIDEVKNRIKREREQGAAAANKGGGGSGGDGSSSKPWNQEDLQLLIKAVNLFPAGTTKRWEVVAEYINQHTATNISRVAKEVLAKAKELQHSDQHMKEAANKNAYQSVEKAQGKSQISDSTASQRFDTPQEMLGMNTMAWGAEEQRLLEQALKTFPVSTPDRWERIAECVPNRTKKDCMRRYKELVEMVKAKKAAQAAAAKK</sequence>
<keyword evidence="6" id="KW-0143">Chaperone</keyword>
<evidence type="ECO:0000256" key="1">
    <source>
        <dbReference type="ARBA" id="ARBA00004123"/>
    </source>
</evidence>
<dbReference type="RefSeq" id="XP_066986201.1">
    <property type="nucleotide sequence ID" value="XM_067130100.1"/>
</dbReference>
<dbReference type="Pfam" id="PF16717">
    <property type="entry name" value="RAC_head"/>
    <property type="match status" value="1"/>
</dbReference>
<feature type="domain" description="SANT" evidence="11">
    <location>
        <begin position="552"/>
        <end position="604"/>
    </location>
</feature>
<evidence type="ECO:0000259" key="9">
    <source>
        <dbReference type="PROSITE" id="PS50076"/>
    </source>
</evidence>
<dbReference type="InterPro" id="IPR001623">
    <property type="entry name" value="DnaJ_domain"/>
</dbReference>
<comment type="subcellular location">
    <subcellularLocation>
        <location evidence="2">Cytoplasm</location>
    </subcellularLocation>
    <subcellularLocation>
        <location evidence="1">Nucleus</location>
    </subcellularLocation>
</comment>
<evidence type="ECO:0000256" key="3">
    <source>
        <dbReference type="ARBA" id="ARBA00022490"/>
    </source>
</evidence>
<dbReference type="PANTHER" id="PTHR43999:SF1">
    <property type="entry name" value="DNAJ HOMOLOG SUBFAMILY C MEMBER 2"/>
    <property type="match status" value="1"/>
</dbReference>
<feature type="compositionally biased region" description="Polar residues" evidence="8">
    <location>
        <begin position="527"/>
        <end position="541"/>
    </location>
</feature>
<keyword evidence="4" id="KW-0677">Repeat</keyword>
<dbReference type="PANTHER" id="PTHR43999">
    <property type="entry name" value="DNAJ HOMOLOG SUBFAMILY C MEMBER 2"/>
    <property type="match status" value="1"/>
</dbReference>
<organism evidence="12">
    <name type="scientific">Macrobrachium rosenbergii</name>
    <name type="common">Giant fresh water prawn</name>
    <dbReference type="NCBI Taxonomy" id="79674"/>
    <lineage>
        <taxon>Eukaryota</taxon>
        <taxon>Metazoa</taxon>
        <taxon>Ecdysozoa</taxon>
        <taxon>Arthropoda</taxon>
        <taxon>Crustacea</taxon>
        <taxon>Multicrustacea</taxon>
        <taxon>Malacostraca</taxon>
        <taxon>Eumalacostraca</taxon>
        <taxon>Eucarida</taxon>
        <taxon>Decapoda</taxon>
        <taxon>Pleocyemata</taxon>
        <taxon>Caridea</taxon>
        <taxon>Palaemonoidea</taxon>
        <taxon>Palaemonidae</taxon>
        <taxon>Macrobrachium</taxon>
    </lineage>
</organism>
<dbReference type="GO" id="GO:0043022">
    <property type="term" value="F:ribosome binding"/>
    <property type="evidence" value="ECO:0007669"/>
    <property type="project" value="InterPro"/>
</dbReference>
<keyword evidence="5" id="KW-0010">Activator</keyword>
<feature type="region of interest" description="Disordered" evidence="8">
    <location>
        <begin position="428"/>
        <end position="451"/>
    </location>
</feature>
<feature type="compositionally biased region" description="Gly residues" evidence="8">
    <location>
        <begin position="436"/>
        <end position="445"/>
    </location>
</feature>
<dbReference type="Gene3D" id="1.10.287.110">
    <property type="entry name" value="DnaJ domain"/>
    <property type="match status" value="1"/>
</dbReference>
<dbReference type="PROSITE" id="PS00636">
    <property type="entry name" value="DNAJ_1"/>
    <property type="match status" value="1"/>
</dbReference>
<dbReference type="CDD" id="cd00167">
    <property type="entry name" value="SANT"/>
    <property type="match status" value="1"/>
</dbReference>
<dbReference type="PROSITE" id="PS50090">
    <property type="entry name" value="MYB_LIKE"/>
    <property type="match status" value="1"/>
</dbReference>
<dbReference type="PROSITE" id="PS50076">
    <property type="entry name" value="DNAJ_2"/>
    <property type="match status" value="1"/>
</dbReference>
<dbReference type="GeneID" id="136854041"/>
<evidence type="ECO:0000259" key="11">
    <source>
        <dbReference type="PROSITE" id="PS51293"/>
    </source>
</evidence>
<dbReference type="SUPFAM" id="SSF46689">
    <property type="entry name" value="Homeodomain-like"/>
    <property type="match status" value="2"/>
</dbReference>
<dbReference type="GO" id="GO:0005634">
    <property type="term" value="C:nucleus"/>
    <property type="evidence" value="ECO:0007669"/>
    <property type="project" value="UniProtKB-SubCell"/>
</dbReference>
<dbReference type="Pfam" id="PF23082">
    <property type="entry name" value="Myb_DNA-binding_2"/>
    <property type="match status" value="1"/>
</dbReference>
<dbReference type="SMART" id="SM00717">
    <property type="entry name" value="SANT"/>
    <property type="match status" value="2"/>
</dbReference>
<evidence type="ECO:0000313" key="12">
    <source>
        <dbReference type="EMBL" id="AWO67662.1"/>
    </source>
</evidence>
<dbReference type="GO" id="GO:0051083">
    <property type="term" value="P:'de novo' cotranslational protein folding"/>
    <property type="evidence" value="ECO:0007669"/>
    <property type="project" value="InterPro"/>
</dbReference>
<dbReference type="GO" id="GO:0030544">
    <property type="term" value="F:Hsp70 protein binding"/>
    <property type="evidence" value="ECO:0007669"/>
    <property type="project" value="InterPro"/>
</dbReference>